<feature type="binding site" evidence="7">
    <location>
        <position position="145"/>
    </location>
    <ligand>
        <name>Zn(2+)</name>
        <dbReference type="ChEBI" id="CHEBI:29105"/>
    </ligand>
</feature>
<dbReference type="GO" id="GO:0003700">
    <property type="term" value="F:DNA-binding transcription factor activity"/>
    <property type="evidence" value="ECO:0007669"/>
    <property type="project" value="InterPro"/>
</dbReference>
<dbReference type="Proteomes" id="UP000265765">
    <property type="component" value="Chromosome"/>
</dbReference>
<evidence type="ECO:0000256" key="5">
    <source>
        <dbReference type="ARBA" id="ARBA00023125"/>
    </source>
</evidence>
<dbReference type="EMBL" id="CP032427">
    <property type="protein sequence ID" value="AYC41497.1"/>
    <property type="molecule type" value="Genomic_DNA"/>
</dbReference>
<dbReference type="CDD" id="cd07153">
    <property type="entry name" value="Fur_like"/>
    <property type="match status" value="1"/>
</dbReference>
<protein>
    <submittedName>
        <fullName evidence="8">Peroxide-responsive repressor PerR</fullName>
    </submittedName>
</protein>
<dbReference type="InterPro" id="IPR043135">
    <property type="entry name" value="Fur_C"/>
</dbReference>
<keyword evidence="6" id="KW-0804">Transcription</keyword>
<dbReference type="GO" id="GO:1900376">
    <property type="term" value="P:regulation of secondary metabolite biosynthetic process"/>
    <property type="evidence" value="ECO:0007669"/>
    <property type="project" value="TreeGrafter"/>
</dbReference>
<evidence type="ECO:0000256" key="1">
    <source>
        <dbReference type="ARBA" id="ARBA00007957"/>
    </source>
</evidence>
<reference evidence="8 9" key="1">
    <citation type="submission" date="2018-09" db="EMBL/GenBank/DDBJ databases">
        <title>Production of Trimethoprim by Streptomyces sp. 3E-1.</title>
        <authorList>
            <person name="Kang H.J."/>
            <person name="Kim S.B."/>
        </authorList>
    </citation>
    <scope>NUCLEOTIDE SEQUENCE [LARGE SCALE GENOMIC DNA]</scope>
    <source>
        <strain evidence="8 9">3E-1</strain>
    </source>
</reference>
<sequence length="150" mass="16017">MSVATQSERDGTATPDEPRVRLRQQGLRCTPGRLRVLTLLMVSGRHLSITETWEELTRAGEAIHPATVYRTLETLTAVGVTHAVHGPGPTRYGATGDPHHHTVCQRCGAVAALSGEHLVEAAARIEELTGLRPDSSGSFLVSGRCARCSG</sequence>
<dbReference type="RefSeq" id="WP_079061433.1">
    <property type="nucleotide sequence ID" value="NZ_CP032427.1"/>
</dbReference>
<evidence type="ECO:0000256" key="4">
    <source>
        <dbReference type="ARBA" id="ARBA00023015"/>
    </source>
</evidence>
<dbReference type="InterPro" id="IPR002481">
    <property type="entry name" value="FUR"/>
</dbReference>
<evidence type="ECO:0000256" key="6">
    <source>
        <dbReference type="ARBA" id="ARBA00023163"/>
    </source>
</evidence>
<keyword evidence="2" id="KW-0678">Repressor</keyword>
<keyword evidence="7" id="KW-0479">Metal-binding</keyword>
<name>A0AAI8PQT3_9ACTN</name>
<evidence type="ECO:0000256" key="7">
    <source>
        <dbReference type="PIRSR" id="PIRSR602481-1"/>
    </source>
</evidence>
<evidence type="ECO:0000256" key="2">
    <source>
        <dbReference type="ARBA" id="ARBA00022491"/>
    </source>
</evidence>
<feature type="binding site" evidence="7">
    <location>
        <position position="148"/>
    </location>
    <ligand>
        <name>Zn(2+)</name>
        <dbReference type="ChEBI" id="CHEBI:29105"/>
    </ligand>
</feature>
<dbReference type="AlphaFoldDB" id="A0AAI8PQT3"/>
<gene>
    <name evidence="8" type="primary">perR_2</name>
    <name evidence="8" type="ORF">DWG14_05786</name>
</gene>
<dbReference type="Gene3D" id="3.30.1490.190">
    <property type="match status" value="1"/>
</dbReference>
<dbReference type="GeneID" id="91284634"/>
<accession>A0AAI8PQT3</accession>
<dbReference type="SUPFAM" id="SSF46785">
    <property type="entry name" value="Winged helix' DNA-binding domain"/>
    <property type="match status" value="1"/>
</dbReference>
<dbReference type="GO" id="GO:0045892">
    <property type="term" value="P:negative regulation of DNA-templated transcription"/>
    <property type="evidence" value="ECO:0007669"/>
    <property type="project" value="TreeGrafter"/>
</dbReference>
<dbReference type="GO" id="GO:0000976">
    <property type="term" value="F:transcription cis-regulatory region binding"/>
    <property type="evidence" value="ECO:0007669"/>
    <property type="project" value="TreeGrafter"/>
</dbReference>
<keyword evidence="3 7" id="KW-0862">Zinc</keyword>
<dbReference type="KEGG" id="sge:DWG14_05786"/>
<evidence type="ECO:0000256" key="3">
    <source>
        <dbReference type="ARBA" id="ARBA00022833"/>
    </source>
</evidence>
<feature type="binding site" evidence="7">
    <location>
        <position position="107"/>
    </location>
    <ligand>
        <name>Zn(2+)</name>
        <dbReference type="ChEBI" id="CHEBI:29105"/>
    </ligand>
</feature>
<dbReference type="InterPro" id="IPR036390">
    <property type="entry name" value="WH_DNA-bd_sf"/>
</dbReference>
<dbReference type="GO" id="GO:0008270">
    <property type="term" value="F:zinc ion binding"/>
    <property type="evidence" value="ECO:0007669"/>
    <property type="project" value="TreeGrafter"/>
</dbReference>
<comment type="similarity">
    <text evidence="1">Belongs to the Fur family.</text>
</comment>
<feature type="binding site" evidence="7">
    <location>
        <position position="104"/>
    </location>
    <ligand>
        <name>Zn(2+)</name>
        <dbReference type="ChEBI" id="CHEBI:29105"/>
    </ligand>
</feature>
<comment type="cofactor">
    <cofactor evidence="7">
        <name>Zn(2+)</name>
        <dbReference type="ChEBI" id="CHEBI:29105"/>
    </cofactor>
    <text evidence="7">Binds 1 zinc ion per subunit.</text>
</comment>
<evidence type="ECO:0000313" key="9">
    <source>
        <dbReference type="Proteomes" id="UP000265765"/>
    </source>
</evidence>
<dbReference type="InterPro" id="IPR036388">
    <property type="entry name" value="WH-like_DNA-bd_sf"/>
</dbReference>
<dbReference type="Gene3D" id="1.10.10.10">
    <property type="entry name" value="Winged helix-like DNA-binding domain superfamily/Winged helix DNA-binding domain"/>
    <property type="match status" value="1"/>
</dbReference>
<proteinExistence type="inferred from homology"/>
<dbReference type="Pfam" id="PF01475">
    <property type="entry name" value="FUR"/>
    <property type="match status" value="1"/>
</dbReference>
<keyword evidence="5" id="KW-0238">DNA-binding</keyword>
<dbReference type="PANTHER" id="PTHR33202">
    <property type="entry name" value="ZINC UPTAKE REGULATION PROTEIN"/>
    <property type="match status" value="1"/>
</dbReference>
<keyword evidence="4" id="KW-0805">Transcription regulation</keyword>
<dbReference type="PANTHER" id="PTHR33202:SF7">
    <property type="entry name" value="FERRIC UPTAKE REGULATION PROTEIN"/>
    <property type="match status" value="1"/>
</dbReference>
<organism evidence="8 9">
    <name type="scientific">Streptomyces griseorubiginosus</name>
    <dbReference type="NCBI Taxonomy" id="67304"/>
    <lineage>
        <taxon>Bacteria</taxon>
        <taxon>Bacillati</taxon>
        <taxon>Actinomycetota</taxon>
        <taxon>Actinomycetes</taxon>
        <taxon>Kitasatosporales</taxon>
        <taxon>Streptomycetaceae</taxon>
        <taxon>Streptomyces</taxon>
    </lineage>
</organism>
<evidence type="ECO:0000313" key="8">
    <source>
        <dbReference type="EMBL" id="AYC41497.1"/>
    </source>
</evidence>